<dbReference type="AlphaFoldDB" id="A0A7S0KW11"/>
<evidence type="ECO:0000256" key="3">
    <source>
        <dbReference type="ARBA" id="ARBA00022694"/>
    </source>
</evidence>
<dbReference type="Gene3D" id="3.30.2380.10">
    <property type="entry name" value="CGI121/TPRKB"/>
    <property type="match status" value="1"/>
</dbReference>
<dbReference type="GO" id="GO:0005829">
    <property type="term" value="C:cytosol"/>
    <property type="evidence" value="ECO:0007669"/>
    <property type="project" value="TreeGrafter"/>
</dbReference>
<proteinExistence type="inferred from homology"/>
<evidence type="ECO:0000256" key="2">
    <source>
        <dbReference type="ARBA" id="ARBA00005546"/>
    </source>
</evidence>
<dbReference type="InterPro" id="IPR036504">
    <property type="entry name" value="CGI121/TPRKB_sf"/>
</dbReference>
<gene>
    <name evidence="6" type="ORF">MSP1404_LOCUS11904</name>
</gene>
<dbReference type="EMBL" id="HBEV01015332">
    <property type="protein sequence ID" value="CAD8594499.1"/>
    <property type="molecule type" value="Transcribed_RNA"/>
</dbReference>
<organism evidence="6">
    <name type="scientific">Micromonas pusilla</name>
    <name type="common">Picoplanktonic green alga</name>
    <name type="synonym">Chromulina pusilla</name>
    <dbReference type="NCBI Taxonomy" id="38833"/>
    <lineage>
        <taxon>Eukaryota</taxon>
        <taxon>Viridiplantae</taxon>
        <taxon>Chlorophyta</taxon>
        <taxon>Mamiellophyceae</taxon>
        <taxon>Mamiellales</taxon>
        <taxon>Mamiellaceae</taxon>
        <taxon>Micromonas</taxon>
    </lineage>
</organism>
<sequence length="182" mass="19751">MGAVAPLVLKFEAFPERNLTVILFKDVTNAGEIHAKLLDRSLEPELALINPSKVQSVFALHLAAHKSIAAHEREALATHTLHSEVVFNLSGLKHITEGLKRFGMAEDASEVLVCRFDATDEDIAATRALVKGIEVDIETALEGLRDQDAIKKNYKTGDLECQAGVGTIEDAVLARIATAPMR</sequence>
<accession>A0A7S0KW11</accession>
<evidence type="ECO:0008006" key="7">
    <source>
        <dbReference type="Google" id="ProtNLM"/>
    </source>
</evidence>
<keyword evidence="3" id="KW-0819">tRNA processing</keyword>
<dbReference type="PANTHER" id="PTHR15840:SF10">
    <property type="entry name" value="EKC_KEOPS COMPLEX SUBUNIT TPRKB"/>
    <property type="match status" value="1"/>
</dbReference>
<comment type="subcellular location">
    <subcellularLocation>
        <location evidence="1">Nucleus</location>
    </subcellularLocation>
</comment>
<evidence type="ECO:0000256" key="1">
    <source>
        <dbReference type="ARBA" id="ARBA00004123"/>
    </source>
</evidence>
<evidence type="ECO:0000256" key="4">
    <source>
        <dbReference type="ARBA" id="ARBA00023242"/>
    </source>
</evidence>
<reference evidence="6" key="1">
    <citation type="submission" date="2021-01" db="EMBL/GenBank/DDBJ databases">
        <authorList>
            <person name="Corre E."/>
            <person name="Pelletier E."/>
            <person name="Niang G."/>
            <person name="Scheremetjew M."/>
            <person name="Finn R."/>
            <person name="Kale V."/>
            <person name="Holt S."/>
            <person name="Cochrane G."/>
            <person name="Meng A."/>
            <person name="Brown T."/>
            <person name="Cohen L."/>
        </authorList>
    </citation>
    <scope>NUCLEOTIDE SEQUENCE</scope>
    <source>
        <strain evidence="6">CCMP494</strain>
    </source>
</reference>
<dbReference type="GO" id="GO:0000408">
    <property type="term" value="C:EKC/KEOPS complex"/>
    <property type="evidence" value="ECO:0007669"/>
    <property type="project" value="TreeGrafter"/>
</dbReference>
<evidence type="ECO:0000313" key="6">
    <source>
        <dbReference type="EMBL" id="CAD8594499.1"/>
    </source>
</evidence>
<keyword evidence="4 5" id="KW-0539">Nucleus</keyword>
<comment type="similarity">
    <text evidence="2 5">Belongs to the CGI121/TPRKB family.</text>
</comment>
<dbReference type="InterPro" id="IPR013926">
    <property type="entry name" value="CGI121/TPRKB"/>
</dbReference>
<evidence type="ECO:0000256" key="5">
    <source>
        <dbReference type="RuleBase" id="RU004398"/>
    </source>
</evidence>
<dbReference type="GO" id="GO:0005634">
    <property type="term" value="C:nucleus"/>
    <property type="evidence" value="ECO:0007669"/>
    <property type="project" value="UniProtKB-SubCell"/>
</dbReference>
<dbReference type="PANTHER" id="PTHR15840">
    <property type="entry name" value="CGI-121 FAMILY MEMBER"/>
    <property type="match status" value="1"/>
</dbReference>
<dbReference type="Pfam" id="PF08617">
    <property type="entry name" value="CGI-121"/>
    <property type="match status" value="1"/>
</dbReference>
<protein>
    <recommendedName>
        <fullName evidence="7">EKC/KEOPS complex subunit CGI121</fullName>
    </recommendedName>
</protein>
<dbReference type="SUPFAM" id="SSF143870">
    <property type="entry name" value="PF0523-like"/>
    <property type="match status" value="1"/>
</dbReference>
<dbReference type="GO" id="GO:0002949">
    <property type="term" value="P:tRNA threonylcarbamoyladenosine modification"/>
    <property type="evidence" value="ECO:0007669"/>
    <property type="project" value="TreeGrafter"/>
</dbReference>
<name>A0A7S0KW11_MICPS</name>